<evidence type="ECO:0000256" key="4">
    <source>
        <dbReference type="ARBA" id="ARBA00023157"/>
    </source>
</evidence>
<dbReference type="Gene3D" id="3.10.450.30">
    <property type="entry name" value="Microbial ribonucleases"/>
    <property type="match status" value="1"/>
</dbReference>
<gene>
    <name evidence="7" type="primary">Q96WM9</name>
</gene>
<organism evidence="7">
    <name type="scientific">Ganoderma boninense</name>
    <dbReference type="NCBI Taxonomy" id="34458"/>
    <lineage>
        <taxon>Eukaryota</taxon>
        <taxon>Fungi</taxon>
        <taxon>Dikarya</taxon>
        <taxon>Basidiomycota</taxon>
        <taxon>Agaricomycotina</taxon>
        <taxon>Agaricomycetes</taxon>
        <taxon>Polyporales</taxon>
        <taxon>Polyporaceae</taxon>
        <taxon>Ganoderma</taxon>
    </lineage>
</organism>
<protein>
    <submittedName>
        <fullName evidence="7">Laccase-2 (Diphenol oxidase 2) (Urishiol oxidase 2))</fullName>
        <ecNumber evidence="7">1.10.3.2</ecNumber>
    </submittedName>
</protein>
<name>A0A5K1JT13_9APHY</name>
<dbReference type="GO" id="GO:0004521">
    <property type="term" value="F:RNA endonuclease activity"/>
    <property type="evidence" value="ECO:0007669"/>
    <property type="project" value="InterPro"/>
</dbReference>
<reference evidence="7" key="1">
    <citation type="submission" date="2019-10" db="EMBL/GenBank/DDBJ databases">
        <authorList>
            <person name="Nor Muhammad N."/>
        </authorList>
    </citation>
    <scope>NUCLEOTIDE SEQUENCE</scope>
</reference>
<evidence type="ECO:0000256" key="6">
    <source>
        <dbReference type="SAM" id="SignalP"/>
    </source>
</evidence>
<dbReference type="GO" id="GO:0003723">
    <property type="term" value="F:RNA binding"/>
    <property type="evidence" value="ECO:0007669"/>
    <property type="project" value="InterPro"/>
</dbReference>
<keyword evidence="6" id="KW-0732">Signal</keyword>
<keyword evidence="1" id="KW-0540">Nuclease</keyword>
<evidence type="ECO:0000256" key="5">
    <source>
        <dbReference type="ARBA" id="ARBA00023239"/>
    </source>
</evidence>
<dbReference type="EC" id="1.10.3.2" evidence="7"/>
<dbReference type="GO" id="GO:0016829">
    <property type="term" value="F:lyase activity"/>
    <property type="evidence" value="ECO:0007669"/>
    <property type="project" value="UniProtKB-KW"/>
</dbReference>
<dbReference type="Pfam" id="PF00545">
    <property type="entry name" value="Ribonuclease"/>
    <property type="match status" value="1"/>
</dbReference>
<dbReference type="EMBL" id="LR723944">
    <property type="protein sequence ID" value="VWO94389.1"/>
    <property type="molecule type" value="Genomic_DNA"/>
</dbReference>
<feature type="signal peptide" evidence="6">
    <location>
        <begin position="1"/>
        <end position="20"/>
    </location>
</feature>
<evidence type="ECO:0000256" key="3">
    <source>
        <dbReference type="ARBA" id="ARBA00022801"/>
    </source>
</evidence>
<evidence type="ECO:0000313" key="7">
    <source>
        <dbReference type="EMBL" id="VWO94389.1"/>
    </source>
</evidence>
<sequence length="127" mass="13416">MKFATVFTLATALFASIVSARIARRQSGGCNCDGTEYSSNDISKAISAAEDGGITRISTMTMRQAPLTGFSFPSCSGEFFEYPLEQGEAYNGGSPGADRVIYDDGGDFCACLTHDGASGNNFVECDF</sequence>
<keyword evidence="2" id="KW-0255">Endonuclease</keyword>
<dbReference type="PANTHER" id="PTHR42104:SF1">
    <property type="entry name" value="EXTRACELLULAR GUANYL-SPECIFIC RIBONUCLEASE RNTA (AFU_ORTHOLOGUE AFUA_4G03230)"/>
    <property type="match status" value="1"/>
</dbReference>
<evidence type="ECO:0000256" key="1">
    <source>
        <dbReference type="ARBA" id="ARBA00022722"/>
    </source>
</evidence>
<keyword evidence="3" id="KW-0378">Hydrolase</keyword>
<dbReference type="GO" id="GO:0016787">
    <property type="term" value="F:hydrolase activity"/>
    <property type="evidence" value="ECO:0007669"/>
    <property type="project" value="UniProtKB-KW"/>
</dbReference>
<keyword evidence="4" id="KW-1015">Disulfide bond</keyword>
<dbReference type="InterPro" id="IPR000026">
    <property type="entry name" value="N1-like"/>
</dbReference>
<keyword evidence="5" id="KW-0456">Lyase</keyword>
<accession>A0A5K1JT13</accession>
<evidence type="ECO:0000256" key="2">
    <source>
        <dbReference type="ARBA" id="ARBA00022759"/>
    </source>
</evidence>
<keyword evidence="7" id="KW-0560">Oxidoreductase</keyword>
<dbReference type="GO" id="GO:0052716">
    <property type="term" value="F:hydroquinone:oxygen oxidoreductase activity"/>
    <property type="evidence" value="ECO:0007669"/>
    <property type="project" value="UniProtKB-EC"/>
</dbReference>
<dbReference type="AlphaFoldDB" id="A0A5K1JT13"/>
<dbReference type="SUPFAM" id="SSF53933">
    <property type="entry name" value="Microbial ribonucleases"/>
    <property type="match status" value="1"/>
</dbReference>
<feature type="chain" id="PRO_5023855226" evidence="6">
    <location>
        <begin position="21"/>
        <end position="127"/>
    </location>
</feature>
<proteinExistence type="predicted"/>
<dbReference type="InterPro" id="IPR016191">
    <property type="entry name" value="Ribonuclease/ribotoxin"/>
</dbReference>
<dbReference type="PANTHER" id="PTHR42104">
    <property type="entry name" value="EXTRACELLULAR GUANYL-SPECIFIC RIBONUCLEASE RNTA (AFU_ORTHOLOGUE AFUA_4G03230)"/>
    <property type="match status" value="1"/>
</dbReference>